<dbReference type="PANTHER" id="PTHR32226:SF2">
    <property type="entry name" value="TELO2-INTERACTING PROTEIN 2"/>
    <property type="match status" value="1"/>
</dbReference>
<evidence type="ECO:0000313" key="2">
    <source>
        <dbReference type="EMBL" id="ODQ57987.1"/>
    </source>
</evidence>
<keyword evidence="3" id="KW-1185">Reference proteome</keyword>
<dbReference type="RefSeq" id="XP_019037194.1">
    <property type="nucleotide sequence ID" value="XM_019183673.1"/>
</dbReference>
<dbReference type="InterPro" id="IPR016024">
    <property type="entry name" value="ARM-type_fold"/>
</dbReference>
<dbReference type="AlphaFoldDB" id="A0A1E3NZG1"/>
<proteinExistence type="inferred from homology"/>
<dbReference type="GO" id="GO:0110078">
    <property type="term" value="C:TTT Hsp90 cochaperone complex"/>
    <property type="evidence" value="ECO:0007669"/>
    <property type="project" value="InterPro"/>
</dbReference>
<dbReference type="GeneID" id="30200919"/>
<comment type="similarity">
    <text evidence="1">Belongs to the TTI2 family.</text>
</comment>
<dbReference type="GO" id="GO:0005634">
    <property type="term" value="C:nucleus"/>
    <property type="evidence" value="ECO:0007669"/>
    <property type="project" value="TreeGrafter"/>
</dbReference>
<reference evidence="2 3" key="1">
    <citation type="journal article" date="2016" name="Proc. Natl. Acad. Sci. U.S.A.">
        <title>Comparative genomics of biotechnologically important yeasts.</title>
        <authorList>
            <person name="Riley R."/>
            <person name="Haridas S."/>
            <person name="Wolfe K.H."/>
            <person name="Lopes M.R."/>
            <person name="Hittinger C.T."/>
            <person name="Goeker M."/>
            <person name="Salamov A.A."/>
            <person name="Wisecaver J.H."/>
            <person name="Long T.M."/>
            <person name="Calvey C.H."/>
            <person name="Aerts A.L."/>
            <person name="Barry K.W."/>
            <person name="Choi C."/>
            <person name="Clum A."/>
            <person name="Coughlan A.Y."/>
            <person name="Deshpande S."/>
            <person name="Douglass A.P."/>
            <person name="Hanson S.J."/>
            <person name="Klenk H.-P."/>
            <person name="LaButti K.M."/>
            <person name="Lapidus A."/>
            <person name="Lindquist E.A."/>
            <person name="Lipzen A.M."/>
            <person name="Meier-Kolthoff J.P."/>
            <person name="Ohm R.A."/>
            <person name="Otillar R.P."/>
            <person name="Pangilinan J.L."/>
            <person name="Peng Y."/>
            <person name="Rokas A."/>
            <person name="Rosa C.A."/>
            <person name="Scheuner C."/>
            <person name="Sibirny A.A."/>
            <person name="Slot J.C."/>
            <person name="Stielow J.B."/>
            <person name="Sun H."/>
            <person name="Kurtzman C.P."/>
            <person name="Blackwell M."/>
            <person name="Grigoriev I.V."/>
            <person name="Jeffries T.W."/>
        </authorList>
    </citation>
    <scope>NUCLEOTIDE SEQUENCE [LARGE SCALE GENOMIC DNA]</scope>
    <source>
        <strain evidence="3">ATCC 58044 / CBS 1984 / NCYC 433 / NRRL Y-366-8</strain>
    </source>
</reference>
<name>A0A1E3NZG1_WICAA</name>
<dbReference type="OrthoDB" id="6417021at2759"/>
<sequence>MNWENEVLDLLAGRSLDSGIPSAINLEIQEKYSDVKLDYLLSHTNQRAALAVLLAKIPILDTTEVIRTLENVLHLLKLPTIEWIWWVDDYTVTKGEYRIQIDFKEHARNLLIIAKEVVTQRKDLLNTYKMEILESVGAFNIDAPWCGESMLKISQEVLSHIDIDDEVLIQLVNGLKSKLSNLKNNKVSQAGYKKLNLNNGLRPRLGFNEIEDQRYKWKTENIDSISLFKLLLENLEGSKVKEYWWIISPTILNILDDYEGPIKLKGVELLSILLSKVDDDYLKLTGMIDIFYDAIAPLLTYLPKLTPTKQSVMIQKQTYPVLIRMFSKTPDFKDRLIKLLNTGIYQSINNVRDNFEILPILTDHMIRIVECLGITTVKCLPRLLYTLGMIIADPFIYLHQTLFSKALHCLIAILLNGWPRIENHKYDILGMIVLGFKKYEKSEDVEEKLKVLVALLRKVCDEDKLENDIKELVTNDSTLKGLFNKI</sequence>
<dbReference type="EMBL" id="KV454212">
    <property type="protein sequence ID" value="ODQ57987.1"/>
    <property type="molecule type" value="Genomic_DNA"/>
</dbReference>
<dbReference type="Proteomes" id="UP000094112">
    <property type="component" value="Unassembled WGS sequence"/>
</dbReference>
<dbReference type="SUPFAM" id="SSF48371">
    <property type="entry name" value="ARM repeat"/>
    <property type="match status" value="1"/>
</dbReference>
<dbReference type="GO" id="GO:0005829">
    <property type="term" value="C:cytosol"/>
    <property type="evidence" value="ECO:0007669"/>
    <property type="project" value="TreeGrafter"/>
</dbReference>
<gene>
    <name evidence="2" type="ORF">WICANDRAFT_64136</name>
</gene>
<protein>
    <submittedName>
        <fullName evidence="2">Uncharacterized protein</fullName>
    </submittedName>
</protein>
<evidence type="ECO:0000256" key="1">
    <source>
        <dbReference type="ARBA" id="ARBA00034736"/>
    </source>
</evidence>
<dbReference type="Pfam" id="PF10521">
    <property type="entry name" value="Tti2"/>
    <property type="match status" value="1"/>
</dbReference>
<accession>A0A1E3NZG1</accession>
<dbReference type="PANTHER" id="PTHR32226">
    <property type="entry name" value="TELO2-INTERACTING PROTEIN 2"/>
    <property type="match status" value="1"/>
</dbReference>
<organism evidence="2 3">
    <name type="scientific">Wickerhamomyces anomalus (strain ATCC 58044 / CBS 1984 / NCYC 433 / NRRL Y-366-8)</name>
    <name type="common">Yeast</name>
    <name type="synonym">Hansenula anomala</name>
    <dbReference type="NCBI Taxonomy" id="683960"/>
    <lineage>
        <taxon>Eukaryota</taxon>
        <taxon>Fungi</taxon>
        <taxon>Dikarya</taxon>
        <taxon>Ascomycota</taxon>
        <taxon>Saccharomycotina</taxon>
        <taxon>Saccharomycetes</taxon>
        <taxon>Phaffomycetales</taxon>
        <taxon>Wickerhamomycetaceae</taxon>
        <taxon>Wickerhamomyces</taxon>
    </lineage>
</organism>
<evidence type="ECO:0000313" key="3">
    <source>
        <dbReference type="Proteomes" id="UP000094112"/>
    </source>
</evidence>
<dbReference type="STRING" id="683960.A0A1E3NZG1"/>
<dbReference type="InterPro" id="IPR018870">
    <property type="entry name" value="Tti2"/>
</dbReference>